<comment type="caution">
    <text evidence="1">The sequence shown here is derived from an EMBL/GenBank/DDBJ whole genome shotgun (WGS) entry which is preliminary data.</text>
</comment>
<gene>
    <name evidence="1" type="ORF">Tci_660298</name>
</gene>
<dbReference type="EMBL" id="BKCJ010506864">
    <property type="protein sequence ID" value="GFA88326.1"/>
    <property type="molecule type" value="Genomic_DNA"/>
</dbReference>
<accession>A0A699KFD2</accession>
<organism evidence="1">
    <name type="scientific">Tanacetum cinerariifolium</name>
    <name type="common">Dalmatian daisy</name>
    <name type="synonym">Chrysanthemum cinerariifolium</name>
    <dbReference type="NCBI Taxonomy" id="118510"/>
    <lineage>
        <taxon>Eukaryota</taxon>
        <taxon>Viridiplantae</taxon>
        <taxon>Streptophyta</taxon>
        <taxon>Embryophyta</taxon>
        <taxon>Tracheophyta</taxon>
        <taxon>Spermatophyta</taxon>
        <taxon>Magnoliopsida</taxon>
        <taxon>eudicotyledons</taxon>
        <taxon>Gunneridae</taxon>
        <taxon>Pentapetalae</taxon>
        <taxon>asterids</taxon>
        <taxon>campanulids</taxon>
        <taxon>Asterales</taxon>
        <taxon>Asteraceae</taxon>
        <taxon>Asteroideae</taxon>
        <taxon>Anthemideae</taxon>
        <taxon>Anthemidinae</taxon>
        <taxon>Tanacetum</taxon>
    </lineage>
</organism>
<name>A0A699KFD2_TANCI</name>
<proteinExistence type="predicted"/>
<feature type="non-terminal residue" evidence="1">
    <location>
        <position position="114"/>
    </location>
</feature>
<reference evidence="1" key="1">
    <citation type="journal article" date="2019" name="Sci. Rep.">
        <title>Draft genome of Tanacetum cinerariifolium, the natural source of mosquito coil.</title>
        <authorList>
            <person name="Yamashiro T."/>
            <person name="Shiraishi A."/>
            <person name="Satake H."/>
            <person name="Nakayama K."/>
        </authorList>
    </citation>
    <scope>NUCLEOTIDE SEQUENCE</scope>
</reference>
<sequence length="114" mass="13358">MFEETSDDDLWKNQEKWILKSWNFYENCEVYTLTLKDGTEIYMLTERRYPLTKETLGKMLVLRLIATCKSKAVFYLLRFIQKQIDESGSHDGSEKDLAPCYCNEALAIPEQTAT</sequence>
<dbReference type="AlphaFoldDB" id="A0A699KFD2"/>
<evidence type="ECO:0000313" key="1">
    <source>
        <dbReference type="EMBL" id="GFA88326.1"/>
    </source>
</evidence>
<protein>
    <submittedName>
        <fullName evidence="1">Uncharacterized protein</fullName>
    </submittedName>
</protein>